<organism evidence="2 3">
    <name type="scientific">Xylella taiwanensis</name>
    <dbReference type="NCBI Taxonomy" id="1444770"/>
    <lineage>
        <taxon>Bacteria</taxon>
        <taxon>Pseudomonadati</taxon>
        <taxon>Pseudomonadota</taxon>
        <taxon>Gammaproteobacteria</taxon>
        <taxon>Lysobacterales</taxon>
        <taxon>Lysobacteraceae</taxon>
        <taxon>Xylella</taxon>
    </lineage>
</organism>
<accession>Z9JFY5</accession>
<sequence>MTYPASNLLWPMWRIDAVFALYVWMLNFLKWLIEMK</sequence>
<reference evidence="2 3" key="1">
    <citation type="journal article" date="2014" name="Genome Announc.">
        <title>Draft Genome Sequence of Xylella fastidiosa Pear Leaf Scorch Strain in Taiwan.</title>
        <authorList>
            <person name="Su C.C."/>
            <person name="Deng W.L."/>
            <person name="Jan F.J."/>
            <person name="Chang C.J."/>
            <person name="Huang H."/>
            <person name="Chen J."/>
        </authorList>
    </citation>
    <scope>NUCLEOTIDE SEQUENCE [LARGE SCALE GENOMIC DNA]</scope>
    <source>
        <strain evidence="2 3">PLS229</strain>
    </source>
</reference>
<gene>
    <name evidence="2" type="ORF">AF72_11500</name>
</gene>
<keyword evidence="1" id="KW-0472">Membrane</keyword>
<dbReference type="Proteomes" id="UP000020406">
    <property type="component" value="Unassembled WGS sequence"/>
</dbReference>
<name>Z9JFY5_9GAMM</name>
<keyword evidence="1" id="KW-1133">Transmembrane helix</keyword>
<dbReference type="AlphaFoldDB" id="Z9JFY5"/>
<protein>
    <submittedName>
        <fullName evidence="2">Uncharacterized protein</fullName>
    </submittedName>
</protein>
<proteinExistence type="predicted"/>
<evidence type="ECO:0000313" key="2">
    <source>
        <dbReference type="EMBL" id="EWS77315.1"/>
    </source>
</evidence>
<keyword evidence="1" id="KW-0812">Transmembrane</keyword>
<dbReference type="EMBL" id="JDSQ01000023">
    <property type="protein sequence ID" value="EWS77315.1"/>
    <property type="molecule type" value="Genomic_DNA"/>
</dbReference>
<feature type="transmembrane region" description="Helical" evidence="1">
    <location>
        <begin position="12"/>
        <end position="33"/>
    </location>
</feature>
<evidence type="ECO:0000256" key="1">
    <source>
        <dbReference type="SAM" id="Phobius"/>
    </source>
</evidence>
<evidence type="ECO:0000313" key="3">
    <source>
        <dbReference type="Proteomes" id="UP000020406"/>
    </source>
</evidence>
<comment type="caution">
    <text evidence="2">The sequence shown here is derived from an EMBL/GenBank/DDBJ whole genome shotgun (WGS) entry which is preliminary data.</text>
</comment>